<evidence type="ECO:0000313" key="2">
    <source>
        <dbReference type="Proteomes" id="UP000504607"/>
    </source>
</evidence>
<keyword evidence="2" id="KW-1185">Reference proteome</keyword>
<dbReference type="OrthoDB" id="437922at2759"/>
<feature type="region of interest" description="Disordered" evidence="1">
    <location>
        <begin position="1"/>
        <end position="28"/>
    </location>
</feature>
<feature type="region of interest" description="Disordered" evidence="1">
    <location>
        <begin position="76"/>
        <end position="102"/>
    </location>
</feature>
<dbReference type="InterPro" id="IPR027408">
    <property type="entry name" value="PNPase/RNase_PH_dom_sf"/>
</dbReference>
<dbReference type="Gene3D" id="3.30.230.70">
    <property type="entry name" value="GHMP Kinase, N-terminal domain"/>
    <property type="match status" value="1"/>
</dbReference>
<evidence type="ECO:0000313" key="3">
    <source>
        <dbReference type="RefSeq" id="XP_010908416.1"/>
    </source>
</evidence>
<organism evidence="2 3">
    <name type="scientific">Elaeis guineensis var. tenera</name>
    <name type="common">Oil palm</name>
    <dbReference type="NCBI Taxonomy" id="51953"/>
    <lineage>
        <taxon>Eukaryota</taxon>
        <taxon>Viridiplantae</taxon>
        <taxon>Streptophyta</taxon>
        <taxon>Embryophyta</taxon>
        <taxon>Tracheophyta</taxon>
        <taxon>Spermatophyta</taxon>
        <taxon>Magnoliopsida</taxon>
        <taxon>Liliopsida</taxon>
        <taxon>Arecaceae</taxon>
        <taxon>Arecoideae</taxon>
        <taxon>Cocoseae</taxon>
        <taxon>Elaeidinae</taxon>
        <taxon>Elaeis</taxon>
    </lineage>
</organism>
<dbReference type="Proteomes" id="UP000504607">
    <property type="component" value="Unplaced"/>
</dbReference>
<dbReference type="AlphaFoldDB" id="A0A6I9QFQ7"/>
<name>A0A6I9QFQ7_ELAGV</name>
<dbReference type="InParanoid" id="A0A6I9QFQ7"/>
<protein>
    <submittedName>
        <fullName evidence="3">Uncharacterized protein LOC105034816</fullName>
    </submittedName>
</protein>
<evidence type="ECO:0000256" key="1">
    <source>
        <dbReference type="SAM" id="MobiDB-lite"/>
    </source>
</evidence>
<gene>
    <name evidence="3" type="primary">LOC105034816</name>
</gene>
<dbReference type="RefSeq" id="XP_010908416.1">
    <property type="nucleotide sequence ID" value="XM_010910114.3"/>
</dbReference>
<proteinExistence type="predicted"/>
<reference evidence="3" key="1">
    <citation type="submission" date="2025-08" db="UniProtKB">
        <authorList>
            <consortium name="RefSeq"/>
        </authorList>
    </citation>
    <scope>IDENTIFICATION</scope>
</reference>
<sequence>MLANATPPTLLHCHGGGPPPPLLLRGGTRDSSRSLFFAPAASSSSSSCLSPGGRGGVPLFFRSLPCFPFESLPRLRATQHRPPPPCSSTSAEQSEERGYEGTATSTLYKYSVNIPFGNRHILVETGHIGRQASASVTVTDGETVSSLF</sequence>
<accession>A0A6I9QFQ7</accession>